<dbReference type="InterPro" id="IPR006190">
    <property type="entry name" value="SAF_AFP_Neu5Ac"/>
</dbReference>
<protein>
    <submittedName>
        <fullName evidence="2">N,N'-diacetyllegionaminic acid synthase</fullName>
        <ecNumber evidence="2">2.5.1.101</ecNumber>
    </submittedName>
</protein>
<sequence length="362" mass="39201">MSLHAKQRVYVIAEVGVNHNGSMDLARQLVTAAKESGADAVKFQSFHPEALVSRFADKADYQKATTGAAESQIDMLRKLALSHAQQQALYDFCREQNIAFLSSPFDADSARFLIERLRLPRLKLGSGEITNAPLLLQIARTGSELILSTGMSTLADVEDALAVLAYGYSVSDQPPGRNAFAAAFRDPVRRGVLLEKVCLLHCVTEYPCPYEDVNLRAMDTLAAAFGLPVGYSDHTPGIAVPIAAAARGAQIIEKHLTLDRNLPGPDHSASLEPAEFAAMVTGIRIVEQALGDGVKIPARCEVGNALVARKSLVAARAVTRGELFGLDNLVTKRPGTGRSPMDYWDWLGRIADRDYGEDEVLE</sequence>
<evidence type="ECO:0000313" key="2">
    <source>
        <dbReference type="EMBL" id="CAI8952738.1"/>
    </source>
</evidence>
<dbReference type="SUPFAM" id="SSF51569">
    <property type="entry name" value="Aldolase"/>
    <property type="match status" value="1"/>
</dbReference>
<dbReference type="InterPro" id="IPR036732">
    <property type="entry name" value="AFP_Neu5c_C_sf"/>
</dbReference>
<feature type="domain" description="AFP-like" evidence="1">
    <location>
        <begin position="311"/>
        <end position="362"/>
    </location>
</feature>
<evidence type="ECO:0000313" key="3">
    <source>
        <dbReference type="Proteomes" id="UP001162030"/>
    </source>
</evidence>
<dbReference type="PANTHER" id="PTHR42966:SF1">
    <property type="entry name" value="SIALIC ACID SYNTHASE"/>
    <property type="match status" value="1"/>
</dbReference>
<dbReference type="PANTHER" id="PTHR42966">
    <property type="entry name" value="N-ACETYLNEURAMINATE SYNTHASE"/>
    <property type="match status" value="1"/>
</dbReference>
<dbReference type="Gene3D" id="3.90.1210.10">
    <property type="entry name" value="Antifreeze-like/N-acetylneuraminic acid synthase C-terminal domain"/>
    <property type="match status" value="1"/>
</dbReference>
<dbReference type="Pfam" id="PF03102">
    <property type="entry name" value="NeuB"/>
    <property type="match status" value="1"/>
</dbReference>
<dbReference type="SUPFAM" id="SSF51269">
    <property type="entry name" value="AFP III-like domain"/>
    <property type="match status" value="1"/>
</dbReference>
<reference evidence="2 3" key="1">
    <citation type="submission" date="2023-03" db="EMBL/GenBank/DDBJ databases">
        <authorList>
            <person name="Pearce D."/>
        </authorList>
    </citation>
    <scope>NUCLEOTIDE SEQUENCE [LARGE SCALE GENOMIC DNA]</scope>
    <source>
        <strain evidence="2">Msz</strain>
    </source>
</reference>
<dbReference type="EMBL" id="OX458333">
    <property type="protein sequence ID" value="CAI8952738.1"/>
    <property type="molecule type" value="Genomic_DNA"/>
</dbReference>
<dbReference type="EC" id="2.5.1.101" evidence="2"/>
<keyword evidence="2" id="KW-0808">Transferase</keyword>
<organism evidence="2 3">
    <name type="scientific">Methylocaldum szegediense</name>
    <dbReference type="NCBI Taxonomy" id="73780"/>
    <lineage>
        <taxon>Bacteria</taxon>
        <taxon>Pseudomonadati</taxon>
        <taxon>Pseudomonadota</taxon>
        <taxon>Gammaproteobacteria</taxon>
        <taxon>Methylococcales</taxon>
        <taxon>Methylococcaceae</taxon>
        <taxon>Methylocaldum</taxon>
    </lineage>
</organism>
<dbReference type="GO" id="GO:0016740">
    <property type="term" value="F:transferase activity"/>
    <property type="evidence" value="ECO:0007669"/>
    <property type="project" value="UniProtKB-KW"/>
</dbReference>
<dbReference type="InterPro" id="IPR013132">
    <property type="entry name" value="PseI/NeuA/B-like_N"/>
</dbReference>
<accession>A0ABN8X942</accession>
<dbReference type="InterPro" id="IPR057736">
    <property type="entry name" value="SAF_PseI/NeuA/NeuB"/>
</dbReference>
<dbReference type="PROSITE" id="PS50844">
    <property type="entry name" value="AFP_LIKE"/>
    <property type="match status" value="1"/>
</dbReference>
<proteinExistence type="predicted"/>
<dbReference type="NCBIfam" id="TIGR03569">
    <property type="entry name" value="NeuB_NnaB"/>
    <property type="match status" value="1"/>
</dbReference>
<dbReference type="Gene3D" id="3.20.20.70">
    <property type="entry name" value="Aldolase class I"/>
    <property type="match status" value="1"/>
</dbReference>
<dbReference type="CDD" id="cd11615">
    <property type="entry name" value="SAF_NeuB_like"/>
    <property type="match status" value="1"/>
</dbReference>
<dbReference type="InterPro" id="IPR013785">
    <property type="entry name" value="Aldolase_TIM"/>
</dbReference>
<dbReference type="InterPro" id="IPR051690">
    <property type="entry name" value="PseI-like"/>
</dbReference>
<keyword evidence="3" id="KW-1185">Reference proteome</keyword>
<name>A0ABN8X942_9GAMM</name>
<dbReference type="Proteomes" id="UP001162030">
    <property type="component" value="Chromosome"/>
</dbReference>
<dbReference type="RefSeq" id="WP_317963508.1">
    <property type="nucleotide sequence ID" value="NZ_OX458333.1"/>
</dbReference>
<gene>
    <name evidence="2" type="primary">legI</name>
    <name evidence="2" type="ORF">MSZNOR_4486</name>
</gene>
<evidence type="ECO:0000259" key="1">
    <source>
        <dbReference type="PROSITE" id="PS50844"/>
    </source>
</evidence>
<dbReference type="InterPro" id="IPR020007">
    <property type="entry name" value="NeuB/NeuA"/>
</dbReference>